<proteinExistence type="predicted"/>
<gene>
    <name evidence="1" type="ORF">FWK35_00016042</name>
</gene>
<reference evidence="1 2" key="1">
    <citation type="submission" date="2019-08" db="EMBL/GenBank/DDBJ databases">
        <title>Whole genome of Aphis craccivora.</title>
        <authorList>
            <person name="Voronova N.V."/>
            <person name="Shulinski R.S."/>
            <person name="Bandarenka Y.V."/>
            <person name="Zhorov D.G."/>
            <person name="Warner D."/>
        </authorList>
    </citation>
    <scope>NUCLEOTIDE SEQUENCE [LARGE SCALE GENOMIC DNA]</scope>
    <source>
        <strain evidence="1">180601</strain>
        <tissue evidence="1">Whole Body</tissue>
    </source>
</reference>
<comment type="caution">
    <text evidence="1">The sequence shown here is derived from an EMBL/GenBank/DDBJ whole genome shotgun (WGS) entry which is preliminary data.</text>
</comment>
<dbReference type="OrthoDB" id="10028922at2759"/>
<protein>
    <recommendedName>
        <fullName evidence="3">DUF4806 domain-containing protein</fullName>
    </recommendedName>
</protein>
<keyword evidence="2" id="KW-1185">Reference proteome</keyword>
<dbReference type="AlphaFoldDB" id="A0A6G0Y913"/>
<organism evidence="1 2">
    <name type="scientific">Aphis craccivora</name>
    <name type="common">Cowpea aphid</name>
    <dbReference type="NCBI Taxonomy" id="307492"/>
    <lineage>
        <taxon>Eukaryota</taxon>
        <taxon>Metazoa</taxon>
        <taxon>Ecdysozoa</taxon>
        <taxon>Arthropoda</taxon>
        <taxon>Hexapoda</taxon>
        <taxon>Insecta</taxon>
        <taxon>Pterygota</taxon>
        <taxon>Neoptera</taxon>
        <taxon>Paraneoptera</taxon>
        <taxon>Hemiptera</taxon>
        <taxon>Sternorrhyncha</taxon>
        <taxon>Aphidomorpha</taxon>
        <taxon>Aphidoidea</taxon>
        <taxon>Aphididae</taxon>
        <taxon>Aphidini</taxon>
        <taxon>Aphis</taxon>
        <taxon>Aphis</taxon>
    </lineage>
</organism>
<name>A0A6G0Y913_APHCR</name>
<evidence type="ECO:0000313" key="1">
    <source>
        <dbReference type="EMBL" id="KAF0751213.1"/>
    </source>
</evidence>
<dbReference type="PANTHER" id="PTHR33053">
    <property type="entry name" value="PROTEIN, PUTATIVE-RELATED"/>
    <property type="match status" value="1"/>
</dbReference>
<dbReference type="EMBL" id="VUJU01005443">
    <property type="protein sequence ID" value="KAF0751213.1"/>
    <property type="molecule type" value="Genomic_DNA"/>
</dbReference>
<sequence>MIVRKRKSIQCITKRHFMRRIKDDVSKQIFLVNKNLNEEIISPEQPLKDDTPSQCETVIIPVENYTSTASTNAGLLQYTHEEVDSNKNTNYNNPTLTDYDKSHYLSDKLRNWVIKYHVSHNCVDELLLILISVGIKVPKTAKTFLQTPKVNSHKISIVHPGSYIHLGVEFMLTKILAPHISYIENKVPIKLGVNIEGLPLTSSSKSIPVGIYHEMKEIINNGLYINNILLKFEISQIVCDAPAKSFVLNVKNFNAYHGCNSCTVEGTFIKNRMAFLELNAPLRSNETFRNKLDEYYHKDVSPLEELPINITSTVVLEYMHNICLGVVKKLIVFWTKGKKPVRLINPDEVSQELVNIKSFLPSEFNRLPRTLEEVEYWKATEFRTFLLSAVRILISPETYFTHNYLAKDLLKRFVSEYSSNYGEEYVGYNVHGSKNSKNPLEDIYNRIIEHVNAQTNIIPQNFPILENELPYDDMENNSITETLYERIILKQFIVNSKKVKDSYFILENDDLVKVNKIIHFLSGDIKLEVNFYNQIKFNIN</sequence>
<dbReference type="Proteomes" id="UP000478052">
    <property type="component" value="Unassembled WGS sequence"/>
</dbReference>
<accession>A0A6G0Y913</accession>
<evidence type="ECO:0008006" key="3">
    <source>
        <dbReference type="Google" id="ProtNLM"/>
    </source>
</evidence>
<evidence type="ECO:0000313" key="2">
    <source>
        <dbReference type="Proteomes" id="UP000478052"/>
    </source>
</evidence>